<organism evidence="1">
    <name type="scientific">Anopheles atroparvus</name>
    <name type="common">European mosquito</name>
    <dbReference type="NCBI Taxonomy" id="41427"/>
    <lineage>
        <taxon>Eukaryota</taxon>
        <taxon>Metazoa</taxon>
        <taxon>Ecdysozoa</taxon>
        <taxon>Arthropoda</taxon>
        <taxon>Hexapoda</taxon>
        <taxon>Insecta</taxon>
        <taxon>Pterygota</taxon>
        <taxon>Neoptera</taxon>
        <taxon>Endopterygota</taxon>
        <taxon>Diptera</taxon>
        <taxon>Nematocera</taxon>
        <taxon>Culicoidea</taxon>
        <taxon>Culicidae</taxon>
        <taxon>Anophelinae</taxon>
        <taxon>Anopheles</taxon>
    </lineage>
</organism>
<name>A0A182JHH5_ANOAO</name>
<accession>A0A182JHH5</accession>
<proteinExistence type="predicted"/>
<evidence type="ECO:0000313" key="1">
    <source>
        <dbReference type="EnsemblMetazoa" id="AATE018194-PA.1"/>
    </source>
</evidence>
<dbReference type="EnsemblMetazoa" id="AATE018194-RA">
    <property type="protein sequence ID" value="AATE018194-PA.1"/>
    <property type="gene ID" value="AATE018194"/>
</dbReference>
<dbReference type="AlphaFoldDB" id="A0A182JHH5"/>
<dbReference type="VEuPathDB" id="VectorBase:AATE018194"/>
<protein>
    <submittedName>
        <fullName evidence="1">Uncharacterized protein</fullName>
    </submittedName>
</protein>
<sequence>MKLRQAPIFSLVMGDMAILTLCQPDRAPGRSCSEGSIVDVRNSHGMAFVTRCSESVLDLRAKSSEPNSCSVQVSILRCSSFGSISQSLRSKMGSTVDSSATSGCSVVVVVEVVVVVLVVVETVGIVLVVCGVAAWLLLLRSVVLRWCAYVVDAGDNAGLVVRPVDSGTRRSLPNSLGPFGMILVVRSSCEMVVRDF</sequence>
<reference evidence="1" key="1">
    <citation type="submission" date="2022-08" db="UniProtKB">
        <authorList>
            <consortium name="EnsemblMetazoa"/>
        </authorList>
    </citation>
    <scope>IDENTIFICATION</scope>
    <source>
        <strain evidence="1">EBRO</strain>
    </source>
</reference>